<reference evidence="1" key="1">
    <citation type="journal article" date="2022" name="bioRxiv">
        <title>Sequencing and chromosome-scale assembly of the giantPleurodeles waltlgenome.</title>
        <authorList>
            <person name="Brown T."/>
            <person name="Elewa A."/>
            <person name="Iarovenko S."/>
            <person name="Subramanian E."/>
            <person name="Araus A.J."/>
            <person name="Petzold A."/>
            <person name="Susuki M."/>
            <person name="Suzuki K.-i.T."/>
            <person name="Hayashi T."/>
            <person name="Toyoda A."/>
            <person name="Oliveira C."/>
            <person name="Osipova E."/>
            <person name="Leigh N.D."/>
            <person name="Simon A."/>
            <person name="Yun M.H."/>
        </authorList>
    </citation>
    <scope>NUCLEOTIDE SEQUENCE</scope>
    <source>
        <strain evidence="1">20211129_DDA</strain>
        <tissue evidence="1">Liver</tissue>
    </source>
</reference>
<gene>
    <name evidence="1" type="ORF">NDU88_007403</name>
</gene>
<name>A0AAV7QNN3_PLEWA</name>
<organism evidence="1 2">
    <name type="scientific">Pleurodeles waltl</name>
    <name type="common">Iberian ribbed newt</name>
    <dbReference type="NCBI Taxonomy" id="8319"/>
    <lineage>
        <taxon>Eukaryota</taxon>
        <taxon>Metazoa</taxon>
        <taxon>Chordata</taxon>
        <taxon>Craniata</taxon>
        <taxon>Vertebrata</taxon>
        <taxon>Euteleostomi</taxon>
        <taxon>Amphibia</taxon>
        <taxon>Batrachia</taxon>
        <taxon>Caudata</taxon>
        <taxon>Salamandroidea</taxon>
        <taxon>Salamandridae</taxon>
        <taxon>Pleurodelinae</taxon>
        <taxon>Pleurodeles</taxon>
    </lineage>
</organism>
<evidence type="ECO:0000313" key="1">
    <source>
        <dbReference type="EMBL" id="KAJ1141067.1"/>
    </source>
</evidence>
<dbReference type="AlphaFoldDB" id="A0AAV7QNN3"/>
<evidence type="ECO:0000313" key="2">
    <source>
        <dbReference type="Proteomes" id="UP001066276"/>
    </source>
</evidence>
<sequence length="75" mass="8612">MERRTSELDDVHHSSTERLLQMERILEVIKNKNEDPEACSQKNNIRILGVPQSTAMGRMEDFVEDLLKALLSPGF</sequence>
<dbReference type="EMBL" id="JANPWB010000010">
    <property type="protein sequence ID" value="KAJ1141067.1"/>
    <property type="molecule type" value="Genomic_DNA"/>
</dbReference>
<proteinExistence type="predicted"/>
<accession>A0AAV7QNN3</accession>
<keyword evidence="2" id="KW-1185">Reference proteome</keyword>
<dbReference type="Proteomes" id="UP001066276">
    <property type="component" value="Chromosome 6"/>
</dbReference>
<comment type="caution">
    <text evidence="1">The sequence shown here is derived from an EMBL/GenBank/DDBJ whole genome shotgun (WGS) entry which is preliminary data.</text>
</comment>
<protein>
    <submittedName>
        <fullName evidence="1">Uncharacterized protein</fullName>
    </submittedName>
</protein>